<dbReference type="Pfam" id="PF12796">
    <property type="entry name" value="Ank_2"/>
    <property type="match status" value="5"/>
</dbReference>
<feature type="repeat" description="ANK" evidence="3">
    <location>
        <begin position="1717"/>
        <end position="1742"/>
    </location>
</feature>
<dbReference type="SMART" id="SM00248">
    <property type="entry name" value="ANK"/>
    <property type="match status" value="24"/>
</dbReference>
<feature type="repeat" description="ANK" evidence="3">
    <location>
        <begin position="274"/>
        <end position="306"/>
    </location>
</feature>
<name>A0A1X0P5X2_9TRYP</name>
<dbReference type="PROSITE" id="PS50297">
    <property type="entry name" value="ANK_REP_REGION"/>
    <property type="match status" value="5"/>
</dbReference>
<keyword evidence="1" id="KW-0677">Repeat</keyword>
<keyword evidence="2 3" id="KW-0040">ANK repeat</keyword>
<dbReference type="PANTHER" id="PTHR24198:SF165">
    <property type="entry name" value="ANKYRIN REPEAT-CONTAINING PROTEIN-RELATED"/>
    <property type="match status" value="1"/>
</dbReference>
<protein>
    <submittedName>
        <fullName evidence="4">Ankyrin repeat protein</fullName>
    </submittedName>
</protein>
<proteinExistence type="predicted"/>
<accession>A0A1X0P5X2</accession>
<dbReference type="SUPFAM" id="SSF48403">
    <property type="entry name" value="Ankyrin repeat"/>
    <property type="match status" value="4"/>
</dbReference>
<evidence type="ECO:0000256" key="3">
    <source>
        <dbReference type="PROSITE-ProRule" id="PRU00023"/>
    </source>
</evidence>
<dbReference type="Gene3D" id="1.25.40.20">
    <property type="entry name" value="Ankyrin repeat-containing domain"/>
    <property type="match status" value="6"/>
</dbReference>
<gene>
    <name evidence="4" type="ORF">TM35_000045510</name>
</gene>
<feature type="repeat" description="ANK" evidence="3">
    <location>
        <begin position="1749"/>
        <end position="1781"/>
    </location>
</feature>
<dbReference type="RefSeq" id="XP_028886403.1">
    <property type="nucleotide sequence ID" value="XM_029022745.1"/>
</dbReference>
<comment type="caution">
    <text evidence="4">The sequence shown here is derived from an EMBL/GenBank/DDBJ whole genome shotgun (WGS) entry which is preliminary data.</text>
</comment>
<dbReference type="InterPro" id="IPR002110">
    <property type="entry name" value="Ankyrin_rpt"/>
</dbReference>
<dbReference type="OrthoDB" id="272079at2759"/>
<evidence type="ECO:0000256" key="2">
    <source>
        <dbReference type="ARBA" id="ARBA00023043"/>
    </source>
</evidence>
<reference evidence="4 5" key="1">
    <citation type="submission" date="2017-03" db="EMBL/GenBank/DDBJ databases">
        <title>An alternative strategy for trypanosome survival in the mammalian bloodstream revealed through genome and transcriptome analysis of the ubiquitous bovine parasite Trypanosoma (Megatrypanum) theileri.</title>
        <authorList>
            <person name="Kelly S."/>
            <person name="Ivens A."/>
            <person name="Mott A."/>
            <person name="O'Neill E."/>
            <person name="Emms D."/>
            <person name="Macleod O."/>
            <person name="Voorheis P."/>
            <person name="Matthews J."/>
            <person name="Matthews K."/>
            <person name="Carrington M."/>
        </authorList>
    </citation>
    <scope>NUCLEOTIDE SEQUENCE [LARGE SCALE GENOMIC DNA]</scope>
    <source>
        <strain evidence="4">Edinburgh</strain>
    </source>
</reference>
<evidence type="ECO:0000313" key="5">
    <source>
        <dbReference type="Proteomes" id="UP000192257"/>
    </source>
</evidence>
<feature type="repeat" description="ANK" evidence="3">
    <location>
        <begin position="434"/>
        <end position="457"/>
    </location>
</feature>
<feature type="repeat" description="ANK" evidence="3">
    <location>
        <begin position="703"/>
        <end position="735"/>
    </location>
</feature>
<dbReference type="VEuPathDB" id="TriTrypDB:TM35_000045510"/>
<evidence type="ECO:0000256" key="1">
    <source>
        <dbReference type="ARBA" id="ARBA00022737"/>
    </source>
</evidence>
<dbReference type="Proteomes" id="UP000192257">
    <property type="component" value="Unassembled WGS sequence"/>
</dbReference>
<dbReference type="PRINTS" id="PR01415">
    <property type="entry name" value="ANKYRIN"/>
</dbReference>
<dbReference type="STRING" id="67003.A0A1X0P5X2"/>
<keyword evidence="5" id="KW-1185">Reference proteome</keyword>
<evidence type="ECO:0000313" key="4">
    <source>
        <dbReference type="EMBL" id="ORC92337.1"/>
    </source>
</evidence>
<dbReference type="PROSITE" id="PS50088">
    <property type="entry name" value="ANK_REPEAT"/>
    <property type="match status" value="6"/>
</dbReference>
<sequence length="2854" mass="319352">MQVSNRESTTQMSSCKGNPTPLSAPILCQVRTGVATGSQLVGTVLVSLDKTLHDVRTLLCALAAGERTERQENENPEDKNEVNKVTKDEAELPVNVTPEELGRLRQFPLHPFDYKAPFTFVRGGSARFISRQREKSVRLIDVMPRVPLVFRGKCAWSLEPPPPIVQVREGGNGDSDGDRVSIRKALAVVFVAHGSPGALLPEPVLVERHMMQQAVYGRPYKLNDLTTLVNQWNVNVKDCFGRTVLHECVYLGAMEAVAYLLKLPFVRVNEQDWQGKTPLHLAVRGENKTIVSYLLDAGADILIADNAGNTVLHVALCRRNDDIVELLCRRLRTKGVAVDKLNLCKNNLGLSPIDIFQLYSPTFHQLCREGDIGSIKFLCKHYLFQRDLIFQCDELVQQSALHVSAAVGDVAILKLLLDDMELKKKGNSVMINSRWQTPLHIAAEKGNLEAVKFLLERYPKWLSMRDITGATPLVAALTRKPHLHVVDYLLSSSPRGTLAPNICNNSGMGALHLLCEYGMTGAANSLIVNHGADVALSQSSYQTTPKYLTITREVPRLSKLKEKILSRKEKVLTQQDVTPLLCAIRARVSRVDTIEMLLSCGAGGTEYEVIELLFFLLTKEHYKLAEQVVWAGLANSIHHNELINRFCRMKHDVGIRWCTEQGCCNLNSPEGGGYPLSVSAAVGDVRAVNYLLTHGADPNAPTEESPPLLLAINAGHEAVVEQLVKAGAKLTSSDASWSALSAAAERGAVSVVRAILGLQLLPSNEVFTALLRAMKKNVKERNRVVREQICVHLAQYFDPNVSGNIHSTELLHLAASRSFFEVVWVLAKRFLTLPTSTLQMVLNDAPPPPKRKYIIVEPTTTQSKKSSKFRVKNVWQRLYVVPKPFRRIQLQKLDKDMLYHRLYMRDVFSYCAAAKQYALLEYLLFDLGMKPWSGPDYRGWNAADYAVTVQQYEVVRMFLVIGLTPLRRHNIRSSTRLSTLLFAMTDVNIDVSETNLLSSVLCKLAAAKEVTLMRQILLDVCRQYGLTDLNAAGEWLDELILSSVNSGYVDLLRLMTEEFHITLSQHLRGSTQPLLIAVARRDISMVLYLIQNGIPTQLTGPIPEKLLPSTMRALKSQEREFSPLWLAARLGDTAMVELLLSTGSLILETCTDTTVRYRDALKAVIDGLPYRLSPHHDSLVAQTVTLLARAGHVYSSPTILREVARKGMTQAVKTIIDCYGPRVIVEDIVSNEICSLHYLIGNEALCPVLKSLIVKEIMMESAETGGEERRDIITAILRTDFKVNPVDYALTHNSVKGSVLLLALGLCGSGEEKRSCNQKFSRAIRLCITRRNTQMRNYSVLHAVVELQYYDILEMILNEGISLQYLEKYEEKTKDKTPSISSLSAFYCDRIHHRLVVSSEVSKAITFSLFDVLYCIFARCNCDGEQRNFLQYSNSNGDLEKAVDFQYTELPREFILNLVSDNHKSFFFENKTFCIAALTPMGCAVAAGNLSWVQWLTFSGVSLVNCNIVVAKRKPMKMTELECKRDHCHRHEKIFHYGFLFTDERYQISPLLLCMAIIIESARSRDAQLLLRQSEILRFLLSREKCLRREEVNPLAIAAAGLMLWDLLEAIIEAAERLENDPTEGRFFFTIREEEIPPIIGKAVGVARHVMHKAARCAPKEILVNITKHSQRTDIETSSDAKGNTTLYHALFHSSRYALEFFLGLRIPTNTPCNKNTGRTPLMIACLRGQLPLVKSLVEKGVLNATDHHGNTALLLAACAGHLNVVEHLLKKGADLSVRNNQGMTAVMAAAFAGHDDVAVALADNSSNMNDFFSPQTTLLHCSAVGGCWHMTTMLLNTMENVELLAKDSDGFSSVYLSYAMGNHRVLRTLLTAAMCKGIEPSPSLDMERRIFDCSAALHHYGWLKRVLQMDLALLEESRHRSSGQFRVRPGEMTYSCATTNLREFSGSLLLWCVKNNNVVGVRVLADMNIRDDCNALHKAAKYGLLGVVKLLVSLEMSDPNKTDKNGRLAFEIAAMHGHFSCVSYLLLHTKLNIEQLKTPSKVSAQNTFHCIASCGGAETLLALIEILEQKESGANWPLIASELLDALNTPDSNGMTAFESAVAMGNPAGVLRVAQTLKRLVTISKRDNALSISKAVLKSFSVISPAVRVILYDLFKVTEVATTVGFGRNQMKRLTFADVRLIGVNVLKRDTFCASETSGLFTLHHEIAVQSSLLRGLPFKISYEPGTLEKKSMREQVQLLQWLTSSLVLSNYENWSGDTTPEIVELKLVSHRSAEFADLSSRYLHHSVYVDSRRLLIPDLNYTLNYTKKKEIMQLRTEAEEMCLLLTQRLQGLSYPALKKGRVTVDWSGGGMTTKSITRLIYNGLAKVADFIEEKLRDCLYGVQEADMASVTSLQEDTVVGIRITFHYTHETIQERNLSLGSGCIILFSDDKIQDVNHILYLTVYNKILADVNLLRISFIRDDFVMKLMKLFVMRKETERFKFKLEVDKGVLHEFPLHLLCTLMEETVKAVKSLIIEPTTDMNKFHSSQIVSDFLTRNFRSVIIIFSPQHLPLVEFSDGTLILRLNTQLAPTRCDIYDCLRHSAVVSEIEWLKGNLPLLTSTVATHLNEYLPTCTLVIDTASFFEGQDEEFVLSALSLLCHDNSVHVLDPLIKGVLRGCARPLGDIVGRHVRQITLTLQAYGDATCVLYDSGNFLYSCSLYCVERGVYGTSSWNLLSTEQIYSLLMIQLASLEPLVAELIDTSKAFACWTHVHGPCDLRLRPGSKNKSLRIRRRNVLNLPLGSGIKETVEFKGDWCFVKLNKATGKVCFTAPKRLGCYYQHILMDGHPLYNSPIYFEVLTEENTKQKEKSASN</sequence>
<organism evidence="4 5">
    <name type="scientific">Trypanosoma theileri</name>
    <dbReference type="NCBI Taxonomy" id="67003"/>
    <lineage>
        <taxon>Eukaryota</taxon>
        <taxon>Discoba</taxon>
        <taxon>Euglenozoa</taxon>
        <taxon>Kinetoplastea</taxon>
        <taxon>Metakinetoplastina</taxon>
        <taxon>Trypanosomatida</taxon>
        <taxon>Trypanosomatidae</taxon>
        <taxon>Trypanosoma</taxon>
    </lineage>
</organism>
<feature type="repeat" description="ANK" evidence="3">
    <location>
        <begin position="671"/>
        <end position="703"/>
    </location>
</feature>
<dbReference type="GeneID" id="39982525"/>
<dbReference type="EMBL" id="NBCO01000004">
    <property type="protein sequence ID" value="ORC92337.1"/>
    <property type="molecule type" value="Genomic_DNA"/>
</dbReference>
<dbReference type="PANTHER" id="PTHR24198">
    <property type="entry name" value="ANKYRIN REPEAT AND PROTEIN KINASE DOMAIN-CONTAINING PROTEIN"/>
    <property type="match status" value="1"/>
</dbReference>
<dbReference type="InterPro" id="IPR036770">
    <property type="entry name" value="Ankyrin_rpt-contain_sf"/>
</dbReference>